<gene>
    <name evidence="1" type="ORF">DW839_26045</name>
</gene>
<comment type="caution">
    <text evidence="1">The sequence shown here is derived from an EMBL/GenBank/DDBJ whole genome shotgun (WGS) entry which is preliminary data.</text>
</comment>
<dbReference type="AlphaFoldDB" id="A0A414AL93"/>
<dbReference type="Proteomes" id="UP000283975">
    <property type="component" value="Unassembled WGS sequence"/>
</dbReference>
<proteinExistence type="predicted"/>
<name>A0A414AL93_9FIRM</name>
<accession>A0A414AL93</accession>
<evidence type="ECO:0000313" key="2">
    <source>
        <dbReference type="Proteomes" id="UP000283975"/>
    </source>
</evidence>
<dbReference type="RefSeq" id="WP_002565402.1">
    <property type="nucleotide sequence ID" value="NZ_JAUUNS010000136.1"/>
</dbReference>
<reference evidence="1 2" key="1">
    <citation type="submission" date="2018-08" db="EMBL/GenBank/DDBJ databases">
        <title>A genome reference for cultivated species of the human gut microbiota.</title>
        <authorList>
            <person name="Zou Y."/>
            <person name="Xue W."/>
            <person name="Luo G."/>
        </authorList>
    </citation>
    <scope>NUCLEOTIDE SEQUENCE [LARGE SCALE GENOMIC DNA]</scope>
    <source>
        <strain evidence="1 2">AM35-14</strain>
    </source>
</reference>
<organism evidence="1 2">
    <name type="scientific">Enterocloster bolteae</name>
    <dbReference type="NCBI Taxonomy" id="208479"/>
    <lineage>
        <taxon>Bacteria</taxon>
        <taxon>Bacillati</taxon>
        <taxon>Bacillota</taxon>
        <taxon>Clostridia</taxon>
        <taxon>Lachnospirales</taxon>
        <taxon>Lachnospiraceae</taxon>
        <taxon>Enterocloster</taxon>
    </lineage>
</organism>
<evidence type="ECO:0000313" key="1">
    <source>
        <dbReference type="EMBL" id="RHC50189.1"/>
    </source>
</evidence>
<dbReference type="EMBL" id="QSHZ01000038">
    <property type="protein sequence ID" value="RHC50189.1"/>
    <property type="molecule type" value="Genomic_DNA"/>
</dbReference>
<sequence>MVDIQQFLKERDEAMFSLDKSKILAYCQKYQVPLPKSELAFWAGVHKCIYSVRTATPEQKENSKQWLLQHGFSLEIK</sequence>
<protein>
    <submittedName>
        <fullName evidence="1">Uncharacterized protein</fullName>
    </submittedName>
</protein>